<gene>
    <name evidence="3" type="primary">Tdrd1</name>
    <name evidence="3" type="ORF">T07_14714</name>
</gene>
<sequence length="258" mass="30444">MAKINLSSSEYLEQFAREYKSQSTLLNHFFFGKPLKELHSLNITMTKYVWPLEFYANLSVFSSTKNDIETKLQDAYKKIDEVPQFDVDAMMRDKVNNLPVVAQRDQKWNRGLLKVVEKDKAVVYYVDTGCQEYVDWENIRPLYKQFVEWPPLAFNCKLKGLKEGDINEKVTVMLQKAMPAGRTFFCQVCNWNNMQSILMDVYLGETNKVNILDKYLAEVFRRKNQQMADRMRSQKKMKEEKAKRRMLLGDDYDSSDEN</sequence>
<dbReference type="GO" id="GO:0005737">
    <property type="term" value="C:cytoplasm"/>
    <property type="evidence" value="ECO:0007669"/>
    <property type="project" value="UniProtKB-ARBA"/>
</dbReference>
<accession>A0A0V0RWE2</accession>
<dbReference type="Pfam" id="PF00567">
    <property type="entry name" value="TUDOR"/>
    <property type="match status" value="1"/>
</dbReference>
<dbReference type="Proteomes" id="UP000054630">
    <property type="component" value="Unassembled WGS sequence"/>
</dbReference>
<organism evidence="3 4">
    <name type="scientific">Trichinella nelsoni</name>
    <dbReference type="NCBI Taxonomy" id="6336"/>
    <lineage>
        <taxon>Eukaryota</taxon>
        <taxon>Metazoa</taxon>
        <taxon>Ecdysozoa</taxon>
        <taxon>Nematoda</taxon>
        <taxon>Enoplea</taxon>
        <taxon>Dorylaimia</taxon>
        <taxon>Trichinellida</taxon>
        <taxon>Trichinellidae</taxon>
        <taxon>Trichinella</taxon>
    </lineage>
</organism>
<evidence type="ECO:0000256" key="1">
    <source>
        <dbReference type="SAM" id="MobiDB-lite"/>
    </source>
</evidence>
<dbReference type="EMBL" id="JYDL01000068">
    <property type="protein sequence ID" value="KRX18786.1"/>
    <property type="molecule type" value="Genomic_DNA"/>
</dbReference>
<keyword evidence="4" id="KW-1185">Reference proteome</keyword>
<feature type="domain" description="Tudor" evidence="2">
    <location>
        <begin position="40"/>
        <end position="160"/>
    </location>
</feature>
<evidence type="ECO:0000313" key="3">
    <source>
        <dbReference type="EMBL" id="KRX18786.1"/>
    </source>
</evidence>
<dbReference type="AlphaFoldDB" id="A0A0V0RWE2"/>
<reference evidence="3 4" key="1">
    <citation type="submission" date="2015-01" db="EMBL/GenBank/DDBJ databases">
        <title>Evolution of Trichinella species and genotypes.</title>
        <authorList>
            <person name="Korhonen P.K."/>
            <person name="Edoardo P."/>
            <person name="Giuseppe L.R."/>
            <person name="Gasser R.B."/>
        </authorList>
    </citation>
    <scope>NUCLEOTIDE SEQUENCE [LARGE SCALE GENOMIC DNA]</scope>
    <source>
        <strain evidence="3">ISS37</strain>
    </source>
</reference>
<name>A0A0V0RWE2_9BILA</name>
<protein>
    <submittedName>
        <fullName evidence="3">Tudor domain-containing protein 1</fullName>
    </submittedName>
</protein>
<feature type="compositionally biased region" description="Basic and acidic residues" evidence="1">
    <location>
        <begin position="229"/>
        <end position="242"/>
    </location>
</feature>
<dbReference type="InterPro" id="IPR002999">
    <property type="entry name" value="Tudor"/>
</dbReference>
<dbReference type="InterPro" id="IPR035437">
    <property type="entry name" value="SNase_OB-fold_sf"/>
</dbReference>
<evidence type="ECO:0000313" key="4">
    <source>
        <dbReference type="Proteomes" id="UP000054630"/>
    </source>
</evidence>
<feature type="region of interest" description="Disordered" evidence="1">
    <location>
        <begin position="227"/>
        <end position="258"/>
    </location>
</feature>
<proteinExistence type="predicted"/>
<dbReference type="SUPFAM" id="SSF63748">
    <property type="entry name" value="Tudor/PWWP/MBT"/>
    <property type="match status" value="1"/>
</dbReference>
<comment type="caution">
    <text evidence="3">The sequence shown here is derived from an EMBL/GenBank/DDBJ whole genome shotgun (WGS) entry which is preliminary data.</text>
</comment>
<dbReference type="STRING" id="6336.A0A0V0RWE2"/>
<evidence type="ECO:0000259" key="2">
    <source>
        <dbReference type="Pfam" id="PF00567"/>
    </source>
</evidence>
<dbReference type="Gene3D" id="2.30.30.140">
    <property type="match status" value="1"/>
</dbReference>
<dbReference type="OrthoDB" id="10034606at2759"/>
<dbReference type="Gene3D" id="2.40.50.90">
    <property type="match status" value="1"/>
</dbReference>